<protein>
    <submittedName>
        <fullName evidence="1">Uncharacterized protein</fullName>
    </submittedName>
</protein>
<reference evidence="2" key="1">
    <citation type="journal article" date="2019" name="Int. J. Syst. Evol. Microbiol.">
        <title>The Global Catalogue of Microorganisms (GCM) 10K type strain sequencing project: providing services to taxonomists for standard genome sequencing and annotation.</title>
        <authorList>
            <consortium name="The Broad Institute Genomics Platform"/>
            <consortium name="The Broad Institute Genome Sequencing Center for Infectious Disease"/>
            <person name="Wu L."/>
            <person name="Ma J."/>
        </authorList>
    </citation>
    <scope>NUCLEOTIDE SEQUENCE [LARGE SCALE GENOMIC DNA]</scope>
    <source>
        <strain evidence="2">CCM 2767</strain>
    </source>
</reference>
<keyword evidence="2" id="KW-1185">Reference proteome</keyword>
<organism evidence="1 2">
    <name type="scientific">Oxalicibacterium faecigallinarum</name>
    <dbReference type="NCBI Taxonomy" id="573741"/>
    <lineage>
        <taxon>Bacteria</taxon>
        <taxon>Pseudomonadati</taxon>
        <taxon>Pseudomonadota</taxon>
        <taxon>Betaproteobacteria</taxon>
        <taxon>Burkholderiales</taxon>
        <taxon>Oxalobacteraceae</taxon>
        <taxon>Oxalicibacterium</taxon>
    </lineage>
</organism>
<evidence type="ECO:0000313" key="2">
    <source>
        <dbReference type="Proteomes" id="UP000642180"/>
    </source>
</evidence>
<proteinExistence type="predicted"/>
<dbReference type="EMBL" id="BMDI01000001">
    <property type="protein sequence ID" value="GGI16054.1"/>
    <property type="molecule type" value="Genomic_DNA"/>
</dbReference>
<dbReference type="RefSeq" id="WP_188379419.1">
    <property type="nucleotide sequence ID" value="NZ_BMDI01000001.1"/>
</dbReference>
<evidence type="ECO:0000313" key="1">
    <source>
        <dbReference type="EMBL" id="GGI16054.1"/>
    </source>
</evidence>
<accession>A0A8J3F0J6</accession>
<dbReference type="Proteomes" id="UP000642180">
    <property type="component" value="Unassembled WGS sequence"/>
</dbReference>
<sequence length="85" mass="9227">MEQQQNWSTELYKGLEIHVATLKNSGDGSDHPWDYTIRICEPGVDATAESDLLTAAGDDGDYATAEEAFAAGFKKGYALVDSLKK</sequence>
<name>A0A8J3F0J6_9BURK</name>
<gene>
    <name evidence="1" type="ORF">GCM10008066_02040</name>
</gene>
<dbReference type="AlphaFoldDB" id="A0A8J3F0J6"/>
<comment type="caution">
    <text evidence="1">The sequence shown here is derived from an EMBL/GenBank/DDBJ whole genome shotgun (WGS) entry which is preliminary data.</text>
</comment>